<sequence length="263" mass="29310">MTAISGRKLGELLQKSGPTGSFLKTLLDCSPFWSRRVYLKWKSKRLSFFVRTVNRKQTPQSSASSEESLEALLQKLGQQDIYYPSLRMAHQSFCVFQLAPLTHRTAGTEPGLLPTPNTVQIPRMVIDKETLQVTELMRKDGKPRQRSIRDALLIMAAQHGLIPTVTAMDSTQSTAKMRSAQVKEDSMHSMTLSRLIALLPTPTARDWKGPQAKDYQGKESSLPGTVKFLAGMNGPLNPRFVAEMMGFPANWTELPFRSGGTQV</sequence>
<dbReference type="AlphaFoldDB" id="H1YHN2"/>
<dbReference type="EMBL" id="CM001403">
    <property type="protein sequence ID" value="EHQ26455.1"/>
    <property type="molecule type" value="Genomic_DNA"/>
</dbReference>
<evidence type="ECO:0000313" key="2">
    <source>
        <dbReference type="Proteomes" id="UP000002774"/>
    </source>
</evidence>
<evidence type="ECO:0000313" key="1">
    <source>
        <dbReference type="EMBL" id="EHQ26455.1"/>
    </source>
</evidence>
<dbReference type="STRING" id="714943.Mucpa_2325"/>
<organism evidence="1 2">
    <name type="scientific">Mucilaginibacter paludis DSM 18603</name>
    <dbReference type="NCBI Taxonomy" id="714943"/>
    <lineage>
        <taxon>Bacteria</taxon>
        <taxon>Pseudomonadati</taxon>
        <taxon>Bacteroidota</taxon>
        <taxon>Sphingobacteriia</taxon>
        <taxon>Sphingobacteriales</taxon>
        <taxon>Sphingobacteriaceae</taxon>
        <taxon>Mucilaginibacter</taxon>
    </lineage>
</organism>
<keyword evidence="2" id="KW-1185">Reference proteome</keyword>
<name>H1YHN2_9SPHI</name>
<accession>H1YHN2</accession>
<dbReference type="HOGENOM" id="CLU_968582_0_0_10"/>
<proteinExistence type="predicted"/>
<protein>
    <submittedName>
        <fullName evidence="1">Uncharacterized protein</fullName>
    </submittedName>
</protein>
<reference evidence="1" key="1">
    <citation type="submission" date="2011-09" db="EMBL/GenBank/DDBJ databases">
        <title>The permanent draft genome of Mucilaginibacter paludis DSM 18603.</title>
        <authorList>
            <consortium name="US DOE Joint Genome Institute (JGI-PGF)"/>
            <person name="Lucas S."/>
            <person name="Han J."/>
            <person name="Lapidus A."/>
            <person name="Bruce D."/>
            <person name="Goodwin L."/>
            <person name="Pitluck S."/>
            <person name="Peters L."/>
            <person name="Kyrpides N."/>
            <person name="Mavromatis K."/>
            <person name="Ivanova N."/>
            <person name="Mikhailova N."/>
            <person name="Held B."/>
            <person name="Detter J.C."/>
            <person name="Tapia R."/>
            <person name="Han C."/>
            <person name="Land M."/>
            <person name="Hauser L."/>
            <person name="Markowitz V."/>
            <person name="Cheng J.-F."/>
            <person name="Hugenholtz P."/>
            <person name="Woyke T."/>
            <person name="Wu D."/>
            <person name="Tindall B."/>
            <person name="Brambilla E."/>
            <person name="Klenk H.-P."/>
            <person name="Eisen J.A."/>
        </authorList>
    </citation>
    <scope>NUCLEOTIDE SEQUENCE [LARGE SCALE GENOMIC DNA]</scope>
    <source>
        <strain evidence="1">DSM 18603</strain>
    </source>
</reference>
<dbReference type="Proteomes" id="UP000002774">
    <property type="component" value="Chromosome"/>
</dbReference>
<dbReference type="eggNOG" id="ENOG5033UIV">
    <property type="taxonomic scope" value="Bacteria"/>
</dbReference>
<gene>
    <name evidence="1" type="ORF">Mucpa_2325</name>
</gene>